<dbReference type="Proteomes" id="UP000002218">
    <property type="component" value="Chromosome"/>
</dbReference>
<evidence type="ECO:0000313" key="9">
    <source>
        <dbReference type="Proteomes" id="UP000002218"/>
    </source>
</evidence>
<dbReference type="GO" id="GO:0005886">
    <property type="term" value="C:plasma membrane"/>
    <property type="evidence" value="ECO:0007669"/>
    <property type="project" value="UniProtKB-SubCell"/>
</dbReference>
<dbReference type="EMBL" id="CP001737">
    <property type="protein sequence ID" value="ACV79747.1"/>
    <property type="molecule type" value="Genomic_DNA"/>
</dbReference>
<dbReference type="CDD" id="cd07984">
    <property type="entry name" value="LPLAT_LABLAT-like"/>
    <property type="match status" value="1"/>
</dbReference>
<dbReference type="PANTHER" id="PTHR30606">
    <property type="entry name" value="LIPID A BIOSYNTHESIS LAUROYL ACYLTRANSFERASE"/>
    <property type="match status" value="1"/>
</dbReference>
<evidence type="ECO:0000256" key="3">
    <source>
        <dbReference type="ARBA" id="ARBA00022519"/>
    </source>
</evidence>
<keyword evidence="2" id="KW-1003">Cell membrane</keyword>
<evidence type="ECO:0000256" key="7">
    <source>
        <dbReference type="SAM" id="MobiDB-lite"/>
    </source>
</evidence>
<dbReference type="Pfam" id="PF03279">
    <property type="entry name" value="Lip_A_acyltrans"/>
    <property type="match status" value="1"/>
</dbReference>
<dbReference type="GO" id="GO:0009247">
    <property type="term" value="P:glycolipid biosynthetic process"/>
    <property type="evidence" value="ECO:0007669"/>
    <property type="project" value="UniProtKB-ARBA"/>
</dbReference>
<keyword evidence="6 8" id="KW-0012">Acyltransferase</keyword>
<evidence type="ECO:0000256" key="5">
    <source>
        <dbReference type="ARBA" id="ARBA00023136"/>
    </source>
</evidence>
<dbReference type="eggNOG" id="COG1560">
    <property type="taxonomic scope" value="Bacteria"/>
</dbReference>
<proteinExistence type="predicted"/>
<dbReference type="RefSeq" id="WP_015748613.1">
    <property type="nucleotide sequence ID" value="NC_013235.1"/>
</dbReference>
<evidence type="ECO:0000256" key="6">
    <source>
        <dbReference type="ARBA" id="ARBA00023315"/>
    </source>
</evidence>
<organism evidence="8 9">
    <name type="scientific">Nakamurella multipartita (strain ATCC 700099 / DSM 44233 / CIP 104796 / JCM 9543 / NBRC 105858 / Y-104)</name>
    <name type="common">Microsphaera multipartita</name>
    <dbReference type="NCBI Taxonomy" id="479431"/>
    <lineage>
        <taxon>Bacteria</taxon>
        <taxon>Bacillati</taxon>
        <taxon>Actinomycetota</taxon>
        <taxon>Actinomycetes</taxon>
        <taxon>Nakamurellales</taxon>
        <taxon>Nakamurellaceae</taxon>
        <taxon>Nakamurella</taxon>
    </lineage>
</organism>
<dbReference type="InParanoid" id="C8XE44"/>
<name>C8XE44_NAKMY</name>
<dbReference type="GO" id="GO:0016746">
    <property type="term" value="F:acyltransferase activity"/>
    <property type="evidence" value="ECO:0007669"/>
    <property type="project" value="UniProtKB-KW"/>
</dbReference>
<evidence type="ECO:0000256" key="1">
    <source>
        <dbReference type="ARBA" id="ARBA00004533"/>
    </source>
</evidence>
<dbReference type="InterPro" id="IPR004960">
    <property type="entry name" value="LipA_acyltrans"/>
</dbReference>
<dbReference type="PANTHER" id="PTHR30606:SF10">
    <property type="entry name" value="PHOSPHATIDYLINOSITOL MANNOSIDE ACYLTRANSFERASE"/>
    <property type="match status" value="1"/>
</dbReference>
<evidence type="ECO:0000256" key="2">
    <source>
        <dbReference type="ARBA" id="ARBA00022475"/>
    </source>
</evidence>
<dbReference type="AlphaFoldDB" id="C8XE44"/>
<dbReference type="STRING" id="479431.Namu_3419"/>
<keyword evidence="9" id="KW-1185">Reference proteome</keyword>
<keyword evidence="3" id="KW-0997">Cell inner membrane</keyword>
<evidence type="ECO:0000256" key="4">
    <source>
        <dbReference type="ARBA" id="ARBA00022679"/>
    </source>
</evidence>
<feature type="region of interest" description="Disordered" evidence="7">
    <location>
        <begin position="320"/>
        <end position="342"/>
    </location>
</feature>
<keyword evidence="5" id="KW-0472">Membrane</keyword>
<feature type="region of interest" description="Disordered" evidence="7">
    <location>
        <begin position="1"/>
        <end position="24"/>
    </location>
</feature>
<reference evidence="9" key="1">
    <citation type="submission" date="2009-09" db="EMBL/GenBank/DDBJ databases">
        <title>The complete genome of Nakamurella multipartita DSM 44233.</title>
        <authorList>
            <consortium name="US DOE Joint Genome Institute (JGI-PGF)"/>
            <person name="Lucas S."/>
            <person name="Copeland A."/>
            <person name="Lapidus A."/>
            <person name="Glavina del Rio T."/>
            <person name="Dalin E."/>
            <person name="Tice H."/>
            <person name="Bruce D."/>
            <person name="Goodwin L."/>
            <person name="Pitluck S."/>
            <person name="Kyrpides N."/>
            <person name="Mavromatis K."/>
            <person name="Ivanova N."/>
            <person name="Ovchinnikova G."/>
            <person name="Sims D."/>
            <person name="Meincke L."/>
            <person name="Brettin T."/>
            <person name="Detter J.C."/>
            <person name="Han C."/>
            <person name="Larimer F."/>
            <person name="Land M."/>
            <person name="Hauser L."/>
            <person name="Markowitz V."/>
            <person name="Cheng J.-F."/>
            <person name="Hugenholtz P."/>
            <person name="Woyke T."/>
            <person name="Wu D."/>
            <person name="Klenk H.-P."/>
            <person name="Eisen J.A."/>
        </authorList>
    </citation>
    <scope>NUCLEOTIDE SEQUENCE [LARGE SCALE GENOMIC DNA]</scope>
    <source>
        <strain evidence="9">ATCC 700099 / DSM 44233 / CIP 104796 / JCM 9543 / NBRC 105858 / Y-104</strain>
    </source>
</reference>
<gene>
    <name evidence="8" type="ordered locus">Namu_3419</name>
</gene>
<feature type="compositionally biased region" description="Pro residues" evidence="7">
    <location>
        <begin position="1"/>
        <end position="12"/>
    </location>
</feature>
<comment type="subcellular location">
    <subcellularLocation>
        <location evidence="1">Cell inner membrane</location>
    </subcellularLocation>
</comment>
<reference evidence="8 9" key="2">
    <citation type="journal article" date="2010" name="Stand. Genomic Sci.">
        <title>Complete genome sequence of Nakamurella multipartita type strain (Y-104).</title>
        <authorList>
            <person name="Tice H."/>
            <person name="Mayilraj S."/>
            <person name="Sims D."/>
            <person name="Lapidus A."/>
            <person name="Nolan M."/>
            <person name="Lucas S."/>
            <person name="Glavina Del Rio T."/>
            <person name="Copeland A."/>
            <person name="Cheng J.F."/>
            <person name="Meincke L."/>
            <person name="Bruce D."/>
            <person name="Goodwin L."/>
            <person name="Pitluck S."/>
            <person name="Ivanova N."/>
            <person name="Mavromatis K."/>
            <person name="Ovchinnikova G."/>
            <person name="Pati A."/>
            <person name="Chen A."/>
            <person name="Palaniappan K."/>
            <person name="Land M."/>
            <person name="Hauser L."/>
            <person name="Chang Y.J."/>
            <person name="Jeffries C.D."/>
            <person name="Detter J.C."/>
            <person name="Brettin T."/>
            <person name="Rohde M."/>
            <person name="Goker M."/>
            <person name="Bristow J."/>
            <person name="Eisen J.A."/>
            <person name="Markowitz V."/>
            <person name="Hugenholtz P."/>
            <person name="Kyrpides N.C."/>
            <person name="Klenk H.P."/>
            <person name="Chen F."/>
        </authorList>
    </citation>
    <scope>NUCLEOTIDE SEQUENCE [LARGE SCALE GENOMIC DNA]</scope>
    <source>
        <strain evidence="9">ATCC 700099 / DSM 44233 / CIP 104796 / JCM 9543 / NBRC 105858 / Y-104</strain>
    </source>
</reference>
<protein>
    <submittedName>
        <fullName evidence="8">Lipid A biosynthesis acyltransferase</fullName>
    </submittedName>
</protein>
<keyword evidence="4 8" id="KW-0808">Transferase</keyword>
<dbReference type="NCBIfam" id="NF005919">
    <property type="entry name" value="PRK07920.1"/>
    <property type="match status" value="1"/>
</dbReference>
<dbReference type="KEGG" id="nml:Namu_3419"/>
<dbReference type="HOGENOM" id="CLU_049421_3_0_11"/>
<dbReference type="FunCoup" id="C8XE44">
    <property type="interactions" value="5"/>
</dbReference>
<accession>C8XE44</accession>
<sequence>MSQPPAAPPPAGEPAREPDAAPGTLDRLTDLGFAAGWSLVKAVPQWAADGAFRVAADTAFRRRGPAVRQLARNLHRVLGPRSTPELLAATVQAGMRSYARYWQETFRLPAMDRDAVAAQVDAATVGREHIERAQREGRGIVLTVPHAGNWDIAGLWVTHHFGRMTTVVERLRPESLYDKFVAYRESLGMEILPLTGGAPPSATLRERLTAGGIIALVGDRDLSANGIPVTFFGEPARFPAGPAMLAALTDSYLCPTDLRFTADGWAQHIHPPLELAGTRLAAQVRSGAQQIADVFERGIGAHPTDWHMLQPFWPGDFPAGHPAGVPIKNPPATASVPTAARR</sequence>
<evidence type="ECO:0000313" key="8">
    <source>
        <dbReference type="EMBL" id="ACV79747.1"/>
    </source>
</evidence>